<dbReference type="CDD" id="cd00609">
    <property type="entry name" value="AAT_like"/>
    <property type="match status" value="1"/>
</dbReference>
<evidence type="ECO:0000256" key="6">
    <source>
        <dbReference type="ARBA" id="ARBA00023102"/>
    </source>
</evidence>
<comment type="caution">
    <text evidence="9">The sequence shown here is derived from an EMBL/GenBank/DDBJ whole genome shotgun (WGS) entry which is preliminary data.</text>
</comment>
<evidence type="ECO:0000256" key="1">
    <source>
        <dbReference type="ARBA" id="ARBA00001933"/>
    </source>
</evidence>
<dbReference type="EMBL" id="AFVZ01000001">
    <property type="protein sequence ID" value="EHN59764.1"/>
    <property type="molecule type" value="Genomic_DNA"/>
</dbReference>
<organism evidence="9 10">
    <name type="scientific">Oenococcus kitaharae DSM 17330</name>
    <dbReference type="NCBI Taxonomy" id="1045004"/>
    <lineage>
        <taxon>Bacteria</taxon>
        <taxon>Bacillati</taxon>
        <taxon>Bacillota</taxon>
        <taxon>Bacilli</taxon>
        <taxon>Lactobacillales</taxon>
        <taxon>Lactobacillaceae</taxon>
        <taxon>Oenococcus</taxon>
    </lineage>
</organism>
<keyword evidence="10" id="KW-1185">Reference proteome</keyword>
<dbReference type="GO" id="GO:0030170">
    <property type="term" value="F:pyridoxal phosphate binding"/>
    <property type="evidence" value="ECO:0007669"/>
    <property type="project" value="InterPro"/>
</dbReference>
<keyword evidence="4 7" id="KW-0808">Transferase</keyword>
<dbReference type="Pfam" id="PF00155">
    <property type="entry name" value="Aminotran_1_2"/>
    <property type="match status" value="1"/>
</dbReference>
<comment type="similarity">
    <text evidence="7">Belongs to the class-II pyridoxal-phosphate-dependent aminotransferase family. Histidinol-phosphate aminotransferase subfamily.</text>
</comment>
<dbReference type="PATRIC" id="fig|1045004.4.peg.1660"/>
<dbReference type="PANTHER" id="PTHR43643:SF3">
    <property type="entry name" value="HISTIDINOL-PHOSPHATE AMINOTRANSFERASE"/>
    <property type="match status" value="1"/>
</dbReference>
<name>G9WHB9_9LACO</name>
<gene>
    <name evidence="7" type="primary">hisC</name>
    <name evidence="9" type="ORF">OKIT_1689</name>
</gene>
<dbReference type="UniPathway" id="UPA00031">
    <property type="reaction ID" value="UER00012"/>
</dbReference>
<comment type="cofactor">
    <cofactor evidence="1 7">
        <name>pyridoxal 5'-phosphate</name>
        <dbReference type="ChEBI" id="CHEBI:597326"/>
    </cofactor>
</comment>
<evidence type="ECO:0000256" key="3">
    <source>
        <dbReference type="ARBA" id="ARBA00022576"/>
    </source>
</evidence>
<dbReference type="eggNOG" id="COG0079">
    <property type="taxonomic scope" value="Bacteria"/>
</dbReference>
<dbReference type="InterPro" id="IPR005861">
    <property type="entry name" value="HisP_aminotrans"/>
</dbReference>
<dbReference type="HOGENOM" id="CLU_017584_3_3_9"/>
<evidence type="ECO:0000259" key="8">
    <source>
        <dbReference type="Pfam" id="PF00155"/>
    </source>
</evidence>
<keyword evidence="5 7" id="KW-0663">Pyridoxal phosphate</keyword>
<dbReference type="GO" id="GO:0000105">
    <property type="term" value="P:L-histidine biosynthetic process"/>
    <property type="evidence" value="ECO:0007669"/>
    <property type="project" value="UniProtKB-UniRule"/>
</dbReference>
<dbReference type="SUPFAM" id="SSF53383">
    <property type="entry name" value="PLP-dependent transferases"/>
    <property type="match status" value="1"/>
</dbReference>
<comment type="catalytic activity">
    <reaction evidence="7">
        <text>L-histidinol phosphate + 2-oxoglutarate = 3-(imidazol-4-yl)-2-oxopropyl phosphate + L-glutamate</text>
        <dbReference type="Rhea" id="RHEA:23744"/>
        <dbReference type="ChEBI" id="CHEBI:16810"/>
        <dbReference type="ChEBI" id="CHEBI:29985"/>
        <dbReference type="ChEBI" id="CHEBI:57766"/>
        <dbReference type="ChEBI" id="CHEBI:57980"/>
        <dbReference type="EC" id="2.6.1.9"/>
    </reaction>
</comment>
<evidence type="ECO:0000313" key="9">
    <source>
        <dbReference type="EMBL" id="EHN59764.1"/>
    </source>
</evidence>
<dbReference type="GO" id="GO:0004400">
    <property type="term" value="F:histidinol-phosphate transaminase activity"/>
    <property type="evidence" value="ECO:0007669"/>
    <property type="project" value="UniProtKB-UniRule"/>
</dbReference>
<dbReference type="EC" id="2.6.1.9" evidence="7"/>
<dbReference type="OrthoDB" id="9813612at2"/>
<keyword evidence="6 7" id="KW-0368">Histidine biosynthesis</keyword>
<dbReference type="AlphaFoldDB" id="G9WHB9"/>
<keyword evidence="7" id="KW-0028">Amino-acid biosynthesis</keyword>
<dbReference type="RefSeq" id="WP_007746879.1">
    <property type="nucleotide sequence ID" value="NZ_CM001398.1"/>
</dbReference>
<dbReference type="InterPro" id="IPR015421">
    <property type="entry name" value="PyrdxlP-dep_Trfase_major"/>
</dbReference>
<feature type="modified residue" description="N6-(pyridoxal phosphate)lysine" evidence="7">
    <location>
        <position position="223"/>
    </location>
</feature>
<evidence type="ECO:0000256" key="4">
    <source>
        <dbReference type="ARBA" id="ARBA00022679"/>
    </source>
</evidence>
<evidence type="ECO:0000313" key="10">
    <source>
        <dbReference type="Proteomes" id="UP000004959"/>
    </source>
</evidence>
<dbReference type="PANTHER" id="PTHR43643">
    <property type="entry name" value="HISTIDINOL-PHOSPHATE AMINOTRANSFERASE 2"/>
    <property type="match status" value="1"/>
</dbReference>
<dbReference type="NCBIfam" id="TIGR01141">
    <property type="entry name" value="hisC"/>
    <property type="match status" value="1"/>
</dbReference>
<comment type="subunit">
    <text evidence="2 7">Homodimer.</text>
</comment>
<dbReference type="InterPro" id="IPR015422">
    <property type="entry name" value="PyrdxlP-dep_Trfase_small"/>
</dbReference>
<dbReference type="Gene3D" id="3.40.640.10">
    <property type="entry name" value="Type I PLP-dependent aspartate aminotransferase-like (Major domain)"/>
    <property type="match status" value="1"/>
</dbReference>
<evidence type="ECO:0000256" key="5">
    <source>
        <dbReference type="ARBA" id="ARBA00022898"/>
    </source>
</evidence>
<protein>
    <recommendedName>
        <fullName evidence="7">Histidinol-phosphate aminotransferase</fullName>
        <ecNumber evidence="7">2.6.1.9</ecNumber>
    </recommendedName>
    <alternativeName>
        <fullName evidence="7">Imidazole acetol-phosphate transaminase</fullName>
    </alternativeName>
</protein>
<dbReference type="HAMAP" id="MF_01023">
    <property type="entry name" value="HisC_aminotrans_2"/>
    <property type="match status" value="1"/>
</dbReference>
<keyword evidence="3 7" id="KW-0032">Aminotransferase</keyword>
<reference evidence="9 10" key="1">
    <citation type="journal article" date="2012" name="PLoS ONE">
        <title>Functional divergence in the genus oenococcus as predicted by genome sequencing of the newly-described species, Oenococcus kitaharae.</title>
        <authorList>
            <person name="Borneman A.R."/>
            <person name="McCarthy J.M."/>
            <person name="Chambers P.J."/>
            <person name="Bartowsky E.J."/>
        </authorList>
    </citation>
    <scope>NUCLEOTIDE SEQUENCE [LARGE SCALE GENOMIC DNA]</scope>
    <source>
        <strain evidence="10">DSM17330</strain>
    </source>
</reference>
<comment type="pathway">
    <text evidence="7">Amino-acid biosynthesis; L-histidine biosynthesis; L-histidine from 5-phospho-alpha-D-ribose 1-diphosphate: step 7/9.</text>
</comment>
<dbReference type="Proteomes" id="UP000004959">
    <property type="component" value="Chromosome"/>
</dbReference>
<dbReference type="Gene3D" id="3.90.1150.10">
    <property type="entry name" value="Aspartate Aminotransferase, domain 1"/>
    <property type="match status" value="1"/>
</dbReference>
<proteinExistence type="inferred from homology"/>
<sequence length="362" mass="40714">MKKQIQSLENYTPPIALEQLKEKFGIDKLALLSANENPYGSSPKVKDAILHWQFEQSNRYPDGNASQLRAAVADKFSLDPKQLVFTAGLDEMILMFSRVFLEPGDEVLLTEPTFSEYALQAQIEGAKVVSIPCRTDNGAYDFPAFLKNINEKTKLIWICNPNNPTGSFETLADLTAFIKQVPKNILILIDEAYIDYVTKEAVASAIGLLSQFENLAVLRTFSKAYGLANFRVGYAAMSLQNAAYMQAVRLPYNLSSLSQLAALAAFKDQDFVAETVRKNQQERINWEHFLRGCQISFYASQANFIFFQYPQADKLAQTLLLAGFQIRQGLQKGWLRVTIGTRSDNQAIQNIIKKELAVNQPR</sequence>
<accession>G9WHB9</accession>
<dbReference type="InterPro" id="IPR004839">
    <property type="entry name" value="Aminotransferase_I/II_large"/>
</dbReference>
<dbReference type="InterPro" id="IPR050106">
    <property type="entry name" value="HistidinolP_aminotransfase"/>
</dbReference>
<dbReference type="STRING" id="336988.NT96_02095"/>
<evidence type="ECO:0000256" key="7">
    <source>
        <dbReference type="HAMAP-Rule" id="MF_01023"/>
    </source>
</evidence>
<feature type="domain" description="Aminotransferase class I/classII large" evidence="8">
    <location>
        <begin position="30"/>
        <end position="346"/>
    </location>
</feature>
<dbReference type="InterPro" id="IPR015424">
    <property type="entry name" value="PyrdxlP-dep_Trfase"/>
</dbReference>
<evidence type="ECO:0000256" key="2">
    <source>
        <dbReference type="ARBA" id="ARBA00011738"/>
    </source>
</evidence>